<feature type="transmembrane region" description="Helical" evidence="7">
    <location>
        <begin position="80"/>
        <end position="105"/>
    </location>
</feature>
<dbReference type="InterPro" id="IPR036259">
    <property type="entry name" value="MFS_trans_sf"/>
</dbReference>
<feature type="transmembrane region" description="Helical" evidence="7">
    <location>
        <begin position="244"/>
        <end position="264"/>
    </location>
</feature>
<evidence type="ECO:0000256" key="2">
    <source>
        <dbReference type="ARBA" id="ARBA00005982"/>
    </source>
</evidence>
<feature type="region of interest" description="Disordered" evidence="6">
    <location>
        <begin position="1"/>
        <end position="20"/>
    </location>
</feature>
<reference evidence="8 9" key="1">
    <citation type="journal article" date="2024" name="Plant J.">
        <title>Genome sequences and population genomics reveal climatic adaptation and genomic divergence between two closely related sweetgum species.</title>
        <authorList>
            <person name="Xu W.Q."/>
            <person name="Ren C.Q."/>
            <person name="Zhang X.Y."/>
            <person name="Comes H.P."/>
            <person name="Liu X.H."/>
            <person name="Li Y.G."/>
            <person name="Kettle C.J."/>
            <person name="Jalonen R."/>
            <person name="Gaisberger H."/>
            <person name="Ma Y.Z."/>
            <person name="Qiu Y.X."/>
        </authorList>
    </citation>
    <scope>NUCLEOTIDE SEQUENCE [LARGE SCALE GENOMIC DNA]</scope>
    <source>
        <strain evidence="8">Hangzhou</strain>
    </source>
</reference>
<feature type="transmembrane region" description="Helical" evidence="7">
    <location>
        <begin position="284"/>
        <end position="305"/>
    </location>
</feature>
<comment type="similarity">
    <text evidence="2">Belongs to the major facilitator superfamily. Proton-dependent oligopeptide transporter (POT/PTR) (TC 2.A.17) family.</text>
</comment>
<dbReference type="AlphaFoldDB" id="A0AAP0WRX1"/>
<evidence type="ECO:0000313" key="8">
    <source>
        <dbReference type="EMBL" id="KAK9277314.1"/>
    </source>
</evidence>
<evidence type="ECO:0000256" key="1">
    <source>
        <dbReference type="ARBA" id="ARBA00004141"/>
    </source>
</evidence>
<evidence type="ECO:0000256" key="3">
    <source>
        <dbReference type="ARBA" id="ARBA00022692"/>
    </source>
</evidence>
<comment type="subcellular location">
    <subcellularLocation>
        <location evidence="1">Membrane</location>
        <topology evidence="1">Multi-pass membrane protein</topology>
    </subcellularLocation>
</comment>
<dbReference type="PANTHER" id="PTHR11654">
    <property type="entry name" value="OLIGOPEPTIDE TRANSPORTER-RELATED"/>
    <property type="match status" value="1"/>
</dbReference>
<keyword evidence="9" id="KW-1185">Reference proteome</keyword>
<keyword evidence="5 7" id="KW-0472">Membrane</keyword>
<proteinExistence type="inferred from homology"/>
<dbReference type="SUPFAM" id="SSF103473">
    <property type="entry name" value="MFS general substrate transporter"/>
    <property type="match status" value="1"/>
</dbReference>
<evidence type="ECO:0000313" key="9">
    <source>
        <dbReference type="Proteomes" id="UP001415857"/>
    </source>
</evidence>
<dbReference type="GO" id="GO:0016020">
    <property type="term" value="C:membrane"/>
    <property type="evidence" value="ECO:0007669"/>
    <property type="project" value="UniProtKB-SubCell"/>
</dbReference>
<evidence type="ECO:0000256" key="4">
    <source>
        <dbReference type="ARBA" id="ARBA00022989"/>
    </source>
</evidence>
<evidence type="ECO:0000256" key="5">
    <source>
        <dbReference type="ARBA" id="ARBA00023136"/>
    </source>
</evidence>
<evidence type="ECO:0000256" key="6">
    <source>
        <dbReference type="SAM" id="MobiDB-lite"/>
    </source>
</evidence>
<gene>
    <name evidence="8" type="ORF">L1049_006854</name>
</gene>
<dbReference type="Proteomes" id="UP001415857">
    <property type="component" value="Unassembled WGS sequence"/>
</dbReference>
<accession>A0AAP0WRX1</accession>
<sequence length="331" mass="37300">MEEKGNQGKEMEEKEEKGSLVKRKEGGIITMPFIFDQFVESDHRKMTKTWTFFNWYFFVMGASILRASTVLVYIQDNVGWGWGLGIPTIAMVFSITIFVIGYPLYRITDPSGSPYTRLLQVIVSASMKRRLPVVSDPVLLYVNEELDASISADGMLHHTNQLNELQILDKAATVTEEDNLKTLQKPNLWRLNTVHRVEELKSIIRMGPIWAAGILFFTASTQQNAISLQQANTMDRHLTNSFQIPAASMSIFSMISMLTTIALYDRVFVPFARKFTGLDRGFSFLHRMAIGFAISILATFVAGFIEVKRKHVALASGLVDNTNSILPISVF</sequence>
<keyword evidence="3 7" id="KW-0812">Transmembrane</keyword>
<dbReference type="InterPro" id="IPR000109">
    <property type="entry name" value="POT_fam"/>
</dbReference>
<keyword evidence="4 7" id="KW-1133">Transmembrane helix</keyword>
<name>A0AAP0WRX1_LIQFO</name>
<evidence type="ECO:0000256" key="7">
    <source>
        <dbReference type="SAM" id="Phobius"/>
    </source>
</evidence>
<organism evidence="8 9">
    <name type="scientific">Liquidambar formosana</name>
    <name type="common">Formosan gum</name>
    <dbReference type="NCBI Taxonomy" id="63359"/>
    <lineage>
        <taxon>Eukaryota</taxon>
        <taxon>Viridiplantae</taxon>
        <taxon>Streptophyta</taxon>
        <taxon>Embryophyta</taxon>
        <taxon>Tracheophyta</taxon>
        <taxon>Spermatophyta</taxon>
        <taxon>Magnoliopsida</taxon>
        <taxon>eudicotyledons</taxon>
        <taxon>Gunneridae</taxon>
        <taxon>Pentapetalae</taxon>
        <taxon>Saxifragales</taxon>
        <taxon>Altingiaceae</taxon>
        <taxon>Liquidambar</taxon>
    </lineage>
</organism>
<dbReference type="GO" id="GO:0022857">
    <property type="term" value="F:transmembrane transporter activity"/>
    <property type="evidence" value="ECO:0007669"/>
    <property type="project" value="InterPro"/>
</dbReference>
<feature type="transmembrane region" description="Helical" evidence="7">
    <location>
        <begin position="53"/>
        <end position="74"/>
    </location>
</feature>
<dbReference type="Gene3D" id="1.20.1250.20">
    <property type="entry name" value="MFS general substrate transporter like domains"/>
    <property type="match status" value="1"/>
</dbReference>
<dbReference type="EMBL" id="JBBPBK010000010">
    <property type="protein sequence ID" value="KAK9277314.1"/>
    <property type="molecule type" value="Genomic_DNA"/>
</dbReference>
<dbReference type="Pfam" id="PF00854">
    <property type="entry name" value="PTR2"/>
    <property type="match status" value="1"/>
</dbReference>
<comment type="caution">
    <text evidence="8">The sequence shown here is derived from an EMBL/GenBank/DDBJ whole genome shotgun (WGS) entry which is preliminary data.</text>
</comment>
<protein>
    <submittedName>
        <fullName evidence="8">Uncharacterized protein</fullName>
    </submittedName>
</protein>